<dbReference type="HOGENOM" id="CLU_572025_0_0_7"/>
<proteinExistence type="predicted"/>
<dbReference type="Gene3D" id="3.30.1490.300">
    <property type="match status" value="1"/>
</dbReference>
<dbReference type="Pfam" id="PF11104">
    <property type="entry name" value="PilM_2"/>
    <property type="match status" value="1"/>
</dbReference>
<dbReference type="SUPFAM" id="SSF53067">
    <property type="entry name" value="Actin-like ATPase domain"/>
    <property type="match status" value="1"/>
</dbReference>
<name>C0QLU1_DESAH</name>
<dbReference type="Proteomes" id="UP000000442">
    <property type="component" value="Chromosome"/>
</dbReference>
<dbReference type="KEGG" id="dat:HRM2_11350"/>
<dbReference type="Pfam" id="PF05137">
    <property type="entry name" value="PilN"/>
    <property type="match status" value="1"/>
</dbReference>
<dbReference type="AlphaFoldDB" id="C0QLU1"/>
<dbReference type="InterPro" id="IPR043129">
    <property type="entry name" value="ATPase_NBD"/>
</dbReference>
<accession>C0QLU1</accession>
<dbReference type="PANTHER" id="PTHR32432">
    <property type="entry name" value="CELL DIVISION PROTEIN FTSA-RELATED"/>
    <property type="match status" value="1"/>
</dbReference>
<dbReference type="RefSeq" id="WP_015903036.1">
    <property type="nucleotide sequence ID" value="NC_012108.1"/>
</dbReference>
<dbReference type="eggNOG" id="COG4972">
    <property type="taxonomic scope" value="Bacteria"/>
</dbReference>
<dbReference type="InterPro" id="IPR005883">
    <property type="entry name" value="PilM"/>
</dbReference>
<dbReference type="OrthoDB" id="5431056at2"/>
<dbReference type="STRING" id="177437.HRM2_11350"/>
<dbReference type="Gene3D" id="3.30.420.40">
    <property type="match status" value="2"/>
</dbReference>
<organism evidence="1 2">
    <name type="scientific">Desulforapulum autotrophicum (strain ATCC 43914 / DSM 3382 / VKM B-1955 / HRM2)</name>
    <name type="common">Desulfobacterium autotrophicum</name>
    <dbReference type="NCBI Taxonomy" id="177437"/>
    <lineage>
        <taxon>Bacteria</taxon>
        <taxon>Pseudomonadati</taxon>
        <taxon>Thermodesulfobacteriota</taxon>
        <taxon>Desulfobacteria</taxon>
        <taxon>Desulfobacterales</taxon>
        <taxon>Desulfobacteraceae</taxon>
        <taxon>Desulforapulum</taxon>
    </lineage>
</organism>
<evidence type="ECO:0000313" key="1">
    <source>
        <dbReference type="EMBL" id="ACN14247.1"/>
    </source>
</evidence>
<evidence type="ECO:0000313" key="2">
    <source>
        <dbReference type="Proteomes" id="UP000000442"/>
    </source>
</evidence>
<keyword evidence="2" id="KW-1185">Reference proteome</keyword>
<dbReference type="InterPro" id="IPR050696">
    <property type="entry name" value="FtsA/MreB"/>
</dbReference>
<reference evidence="1 2" key="1">
    <citation type="journal article" date="2009" name="Environ. Microbiol.">
        <title>Genome sequence of Desulfobacterium autotrophicum HRM2, a marine sulfate reducer oxidizing organic carbon completely to carbon dioxide.</title>
        <authorList>
            <person name="Strittmatter A.W."/>
            <person name="Liesegang H."/>
            <person name="Rabus R."/>
            <person name="Decker I."/>
            <person name="Amann J."/>
            <person name="Andres S."/>
            <person name="Henne A."/>
            <person name="Fricke W.F."/>
            <person name="Martinez-Arias R."/>
            <person name="Bartels D."/>
            <person name="Goesmann A."/>
            <person name="Krause L."/>
            <person name="Puehler A."/>
            <person name="Klenk H.P."/>
            <person name="Richter M."/>
            <person name="Schuler M."/>
            <person name="Gloeckner F.O."/>
            <person name="Meyerdierks A."/>
            <person name="Gottschalk G."/>
            <person name="Amann R."/>
        </authorList>
    </citation>
    <scope>NUCLEOTIDE SEQUENCE [LARGE SCALE GENOMIC DNA]</scope>
    <source>
        <strain evidence="2">ATCC 43914 / DSM 3382 / HRM2</strain>
    </source>
</reference>
<gene>
    <name evidence="1" type="ordered locus">HRM2_11350</name>
</gene>
<protein>
    <submittedName>
        <fullName evidence="1">General secretion pathway protein L</fullName>
    </submittedName>
</protein>
<dbReference type="InterPro" id="IPR007813">
    <property type="entry name" value="PilN"/>
</dbReference>
<dbReference type="PANTHER" id="PTHR32432:SF3">
    <property type="entry name" value="ETHANOLAMINE UTILIZATION PROTEIN EUTJ"/>
    <property type="match status" value="1"/>
</dbReference>
<sequence>MKRTILGLDIGNCSIKAVVVEKQLKGFSVLKSLVINFDDFAPQESSPETETESPLFQKAISTLVEKIDPRDIATVAIALPSSSVSFRNITLPFRSKKKIRQVLEFELAANLPLADKRYVSDFTDPGRAEKTDENTLLTASIPDNILNAYFTPLGEKGLKPALITIQGYIAAEYILAVEDKEKQDALWIDCSDDHTTLCLSVKGKIVQVRSLGKALGHDGFVRAIVQTMEGETQRSCGNFLPKKCTITSQGEPSKALFVYLEKALDFPVHLAELDDHSNALAAALAQNTSQPVLNFCRERYAEDSILKRHARNIAILLVFTTMAFSAFMFKLHDDIHGLEKKGALLDGASVALFKRNFPQKGRIVDPLMQMKIELEQLKQAPGLGSMENSVAAAPQLSCIETLAEISNRIPATIDVETTRFILNPGRILLSGSTANFNDIDKIKGLLEDSDLFKQVEIQSAAADKTGNRVRFKFMITQ</sequence>
<dbReference type="EMBL" id="CP001087">
    <property type="protein sequence ID" value="ACN14247.1"/>
    <property type="molecule type" value="Genomic_DNA"/>
</dbReference>